<evidence type="ECO:0000256" key="3">
    <source>
        <dbReference type="PROSITE-ProRule" id="PRU00335"/>
    </source>
</evidence>
<sequence length="191" mass="22547">MKDLGKKEKIIQSATRLFSSLGFRGTTLSKIAGEAGIGKGTIYYYYNDKNEILLDCYMRHIRKTRSEAFKAYRTEKDILVKLRKILRYLSAEIHHDSFVSSLFEEYKEYRIPEIEKCFTSGEEESVQLICKLIREGQEQGYYAHVPLPLTAFMLVRMIFAYELDYEKTEQSDLHLKQLLRHMLRREIDPLN</sequence>
<keyword evidence="2 3" id="KW-0238">DNA-binding</keyword>
<gene>
    <name evidence="5" type="ORF">WCV65_13585</name>
</gene>
<evidence type="ECO:0000313" key="6">
    <source>
        <dbReference type="Proteomes" id="UP001377337"/>
    </source>
</evidence>
<dbReference type="PANTHER" id="PTHR43479:SF11">
    <property type="entry name" value="ACREF_ENVCD OPERON REPRESSOR-RELATED"/>
    <property type="match status" value="1"/>
</dbReference>
<dbReference type="PANTHER" id="PTHR43479">
    <property type="entry name" value="ACREF/ENVCD OPERON REPRESSOR-RELATED"/>
    <property type="match status" value="1"/>
</dbReference>
<keyword evidence="1" id="KW-0678">Repressor</keyword>
<name>A0ABZ2NDV3_9BACI</name>
<evidence type="ECO:0000259" key="4">
    <source>
        <dbReference type="PROSITE" id="PS50977"/>
    </source>
</evidence>
<keyword evidence="6" id="KW-1185">Reference proteome</keyword>
<dbReference type="InterPro" id="IPR009057">
    <property type="entry name" value="Homeodomain-like_sf"/>
</dbReference>
<organism evidence="5 6">
    <name type="scientific">Metabacillus sediminis</name>
    <dbReference type="NCBI Taxonomy" id="3117746"/>
    <lineage>
        <taxon>Bacteria</taxon>
        <taxon>Bacillati</taxon>
        <taxon>Bacillota</taxon>
        <taxon>Bacilli</taxon>
        <taxon>Bacillales</taxon>
        <taxon>Bacillaceae</taxon>
        <taxon>Metabacillus</taxon>
    </lineage>
</organism>
<dbReference type="PROSITE" id="PS50977">
    <property type="entry name" value="HTH_TETR_2"/>
    <property type="match status" value="1"/>
</dbReference>
<evidence type="ECO:0000313" key="5">
    <source>
        <dbReference type="EMBL" id="WXB95594.1"/>
    </source>
</evidence>
<dbReference type="Gene3D" id="1.10.357.10">
    <property type="entry name" value="Tetracycline Repressor, domain 2"/>
    <property type="match status" value="1"/>
</dbReference>
<dbReference type="SUPFAM" id="SSF46689">
    <property type="entry name" value="Homeodomain-like"/>
    <property type="match status" value="1"/>
</dbReference>
<proteinExistence type="predicted"/>
<protein>
    <submittedName>
        <fullName evidence="5">TetR/AcrR family transcriptional regulator</fullName>
    </submittedName>
</protein>
<dbReference type="SUPFAM" id="SSF48498">
    <property type="entry name" value="Tetracyclin repressor-like, C-terminal domain"/>
    <property type="match status" value="1"/>
</dbReference>
<dbReference type="InterPro" id="IPR036271">
    <property type="entry name" value="Tet_transcr_reg_TetR-rel_C_sf"/>
</dbReference>
<dbReference type="Pfam" id="PF00440">
    <property type="entry name" value="TetR_N"/>
    <property type="match status" value="1"/>
</dbReference>
<feature type="DNA-binding region" description="H-T-H motif" evidence="3">
    <location>
        <begin position="27"/>
        <end position="46"/>
    </location>
</feature>
<dbReference type="Proteomes" id="UP001377337">
    <property type="component" value="Chromosome"/>
</dbReference>
<dbReference type="RefSeq" id="WP_035405106.1">
    <property type="nucleotide sequence ID" value="NZ_CP147407.1"/>
</dbReference>
<evidence type="ECO:0000256" key="2">
    <source>
        <dbReference type="ARBA" id="ARBA00023125"/>
    </source>
</evidence>
<dbReference type="InterPro" id="IPR050624">
    <property type="entry name" value="HTH-type_Tx_Regulator"/>
</dbReference>
<evidence type="ECO:0000256" key="1">
    <source>
        <dbReference type="ARBA" id="ARBA00022491"/>
    </source>
</evidence>
<feature type="domain" description="HTH tetR-type" evidence="4">
    <location>
        <begin position="4"/>
        <end position="64"/>
    </location>
</feature>
<dbReference type="PRINTS" id="PR00455">
    <property type="entry name" value="HTHTETR"/>
</dbReference>
<accession>A0ABZ2NDV3</accession>
<reference evidence="5 6" key="1">
    <citation type="submission" date="2024-02" db="EMBL/GenBank/DDBJ databases">
        <title>Seven novel Bacillus-like species.</title>
        <authorList>
            <person name="Liu G."/>
        </authorList>
    </citation>
    <scope>NUCLEOTIDE SEQUENCE [LARGE SCALE GENOMIC DNA]</scope>
    <source>
        <strain evidence="5 6">FJAT-52054</strain>
    </source>
</reference>
<dbReference type="InterPro" id="IPR001647">
    <property type="entry name" value="HTH_TetR"/>
</dbReference>
<dbReference type="EMBL" id="CP147407">
    <property type="protein sequence ID" value="WXB95594.1"/>
    <property type="molecule type" value="Genomic_DNA"/>
</dbReference>